<gene>
    <name evidence="1" type="ORF">TIFTF001_031217</name>
</gene>
<dbReference type="EMBL" id="BTGU01000123">
    <property type="protein sequence ID" value="GMN62130.1"/>
    <property type="molecule type" value="Genomic_DNA"/>
</dbReference>
<comment type="caution">
    <text evidence="1">The sequence shown here is derived from an EMBL/GenBank/DDBJ whole genome shotgun (WGS) entry which is preliminary data.</text>
</comment>
<evidence type="ECO:0000313" key="2">
    <source>
        <dbReference type="Proteomes" id="UP001187192"/>
    </source>
</evidence>
<dbReference type="AlphaFoldDB" id="A0AA88DUN2"/>
<keyword evidence="2" id="KW-1185">Reference proteome</keyword>
<organism evidence="1 2">
    <name type="scientific">Ficus carica</name>
    <name type="common">Common fig</name>
    <dbReference type="NCBI Taxonomy" id="3494"/>
    <lineage>
        <taxon>Eukaryota</taxon>
        <taxon>Viridiplantae</taxon>
        <taxon>Streptophyta</taxon>
        <taxon>Embryophyta</taxon>
        <taxon>Tracheophyta</taxon>
        <taxon>Spermatophyta</taxon>
        <taxon>Magnoliopsida</taxon>
        <taxon>eudicotyledons</taxon>
        <taxon>Gunneridae</taxon>
        <taxon>Pentapetalae</taxon>
        <taxon>rosids</taxon>
        <taxon>fabids</taxon>
        <taxon>Rosales</taxon>
        <taxon>Moraceae</taxon>
        <taxon>Ficeae</taxon>
        <taxon>Ficus</taxon>
    </lineage>
</organism>
<dbReference type="Proteomes" id="UP001187192">
    <property type="component" value="Unassembled WGS sequence"/>
</dbReference>
<proteinExistence type="predicted"/>
<name>A0AA88DUN2_FICCA</name>
<protein>
    <submittedName>
        <fullName evidence="1">Uncharacterized protein</fullName>
    </submittedName>
</protein>
<accession>A0AA88DUN2</accession>
<evidence type="ECO:0000313" key="1">
    <source>
        <dbReference type="EMBL" id="GMN62130.1"/>
    </source>
</evidence>
<sequence>MARSGSVGSGMVDRLFCCRELVERGRRIGGSGGDGGAGVAAFAEFPNGSGQSFWLQLQCLFDTPSHGHPFHFMIVLNP</sequence>
<reference evidence="1" key="1">
    <citation type="submission" date="2023-07" db="EMBL/GenBank/DDBJ databases">
        <title>draft genome sequence of fig (Ficus carica).</title>
        <authorList>
            <person name="Takahashi T."/>
            <person name="Nishimura K."/>
        </authorList>
    </citation>
    <scope>NUCLEOTIDE SEQUENCE</scope>
</reference>